<name>A0AA40AIU6_9PEZI</name>
<keyword evidence="2" id="KW-1185">Reference proteome</keyword>
<proteinExistence type="predicted"/>
<protein>
    <submittedName>
        <fullName evidence="1">Uncharacterized protein</fullName>
    </submittedName>
</protein>
<dbReference type="EMBL" id="JAUKTV010000014">
    <property type="protein sequence ID" value="KAK0716633.1"/>
    <property type="molecule type" value="Genomic_DNA"/>
</dbReference>
<dbReference type="AlphaFoldDB" id="A0AA40AIU6"/>
<dbReference type="Gene3D" id="2.60.120.200">
    <property type="match status" value="1"/>
</dbReference>
<comment type="caution">
    <text evidence="1">The sequence shown here is derived from an EMBL/GenBank/DDBJ whole genome shotgun (WGS) entry which is preliminary data.</text>
</comment>
<dbReference type="SUPFAM" id="SSF49899">
    <property type="entry name" value="Concanavalin A-like lectins/glucanases"/>
    <property type="match status" value="1"/>
</dbReference>
<gene>
    <name evidence="1" type="ORF">B0T21DRAFT_296161</name>
</gene>
<organism evidence="1 2">
    <name type="scientific">Apiosordaria backusii</name>
    <dbReference type="NCBI Taxonomy" id="314023"/>
    <lineage>
        <taxon>Eukaryota</taxon>
        <taxon>Fungi</taxon>
        <taxon>Dikarya</taxon>
        <taxon>Ascomycota</taxon>
        <taxon>Pezizomycotina</taxon>
        <taxon>Sordariomycetes</taxon>
        <taxon>Sordariomycetidae</taxon>
        <taxon>Sordariales</taxon>
        <taxon>Lasiosphaeriaceae</taxon>
        <taxon>Apiosordaria</taxon>
    </lineage>
</organism>
<evidence type="ECO:0000313" key="2">
    <source>
        <dbReference type="Proteomes" id="UP001172159"/>
    </source>
</evidence>
<accession>A0AA40AIU6</accession>
<evidence type="ECO:0000313" key="1">
    <source>
        <dbReference type="EMBL" id="KAK0716633.1"/>
    </source>
</evidence>
<dbReference type="Proteomes" id="UP001172159">
    <property type="component" value="Unassembled WGS sequence"/>
</dbReference>
<reference evidence="1" key="1">
    <citation type="submission" date="2023-06" db="EMBL/GenBank/DDBJ databases">
        <title>Genome-scale phylogeny and comparative genomics of the fungal order Sordariales.</title>
        <authorList>
            <consortium name="Lawrence Berkeley National Laboratory"/>
            <person name="Hensen N."/>
            <person name="Bonometti L."/>
            <person name="Westerberg I."/>
            <person name="Brannstrom I.O."/>
            <person name="Guillou S."/>
            <person name="Cros-Aarteil S."/>
            <person name="Calhoun S."/>
            <person name="Haridas S."/>
            <person name="Kuo A."/>
            <person name="Mondo S."/>
            <person name="Pangilinan J."/>
            <person name="Riley R."/>
            <person name="Labutti K."/>
            <person name="Andreopoulos B."/>
            <person name="Lipzen A."/>
            <person name="Chen C."/>
            <person name="Yanf M."/>
            <person name="Daum C."/>
            <person name="Ng V."/>
            <person name="Clum A."/>
            <person name="Steindorff A."/>
            <person name="Ohm R."/>
            <person name="Martin F."/>
            <person name="Silar P."/>
            <person name="Natvig D."/>
            <person name="Lalanne C."/>
            <person name="Gautier V."/>
            <person name="Ament-Velasquez S.L."/>
            <person name="Kruys A."/>
            <person name="Hutchinson M.I."/>
            <person name="Powell A.J."/>
            <person name="Barry K."/>
            <person name="Miller A.N."/>
            <person name="Grigoriev I.V."/>
            <person name="Debuchy R."/>
            <person name="Gladieux P."/>
            <person name="Thoren M.H."/>
            <person name="Johannesson H."/>
        </authorList>
    </citation>
    <scope>NUCLEOTIDE SEQUENCE</scope>
    <source>
        <strain evidence="1">CBS 540.89</strain>
    </source>
</reference>
<sequence>MRASTQKLSISNSWLMTNATWKLPSMGIIMYRMRVNASGGSETKITIFGGYILRITNGGQHLEWDVWDQEFRKQGDSSTVVGSTDWTVVMVHYSPTTVTLFENGVQKFSVPWWTNSPDLTPIFNVQHLDAQTAVSVDISHVRTLSVSKSNLNLIQDLQPALLSYYPLKNNVSDFVVASPTLDLIPTPDFTPSYSPGAFGTAVNFAGATGCLRIPLYPYGRVFPSYTFSLWVNVTSYPSGTDNAGIAGPLSLRPDGRLSYQFVYSNSTEYVTPSVTFVSRNALPLSAWTSVVVTYAYEESRLAIFVGDVLDSIVYTTSDNSSRFAVTPMAGLIGGAVTLSSSSDSAAAPLVVLHGQVSDVMLLKTHVHNRAAAAMATRITVSSGSAGAGADGAQLLAIPGLPSASVDVHPDVLPLVLIIPIVASMVIQVTLAAYIYNTWDTTSTPSGPPIPATGVLQRIVDNIVAVVGKPAVTGRKCSRAQAGIPDAFPITLDVGGEGVLWNGFVCGFPDAINVNDHDLQSNPDSRYPEMGLQPIPYLVKVARWDTSIPPTTLPFEDNFADRMCMQNAPLTETNVTEFARVIKPGGVIDLWIDGELLAEEIDRLAQLLNSQVTFPTGVNYFSGNYTIEVPAYASPYEFASDIRDVPNVGELGYYKHRQIKSRK</sequence>
<dbReference type="InterPro" id="IPR013320">
    <property type="entry name" value="ConA-like_dom_sf"/>
</dbReference>